<dbReference type="InterPro" id="IPR036322">
    <property type="entry name" value="WD40_repeat_dom_sf"/>
</dbReference>
<name>A0ABR2IJF9_9EUKA</name>
<organism evidence="2 3">
    <name type="scientific">Tritrichomonas musculus</name>
    <dbReference type="NCBI Taxonomy" id="1915356"/>
    <lineage>
        <taxon>Eukaryota</taxon>
        <taxon>Metamonada</taxon>
        <taxon>Parabasalia</taxon>
        <taxon>Tritrichomonadida</taxon>
        <taxon>Tritrichomonadidae</taxon>
        <taxon>Tritrichomonas</taxon>
    </lineage>
</organism>
<feature type="compositionally biased region" description="Low complexity" evidence="1">
    <location>
        <begin position="681"/>
        <end position="710"/>
    </location>
</feature>
<evidence type="ECO:0000313" key="3">
    <source>
        <dbReference type="Proteomes" id="UP001470230"/>
    </source>
</evidence>
<dbReference type="SUPFAM" id="SSF50978">
    <property type="entry name" value="WD40 repeat-like"/>
    <property type="match status" value="2"/>
</dbReference>
<accession>A0ABR2IJF9</accession>
<feature type="compositionally biased region" description="Polar residues" evidence="1">
    <location>
        <begin position="748"/>
        <end position="779"/>
    </location>
</feature>
<evidence type="ECO:0000256" key="1">
    <source>
        <dbReference type="SAM" id="MobiDB-lite"/>
    </source>
</evidence>
<comment type="caution">
    <text evidence="2">The sequence shown here is derived from an EMBL/GenBank/DDBJ whole genome shotgun (WGS) entry which is preliminary data.</text>
</comment>
<dbReference type="Proteomes" id="UP001470230">
    <property type="component" value="Unassembled WGS sequence"/>
</dbReference>
<gene>
    <name evidence="2" type="ORF">M9Y10_011391</name>
</gene>
<dbReference type="InterPro" id="IPR015943">
    <property type="entry name" value="WD40/YVTN_repeat-like_dom_sf"/>
</dbReference>
<feature type="region of interest" description="Disordered" evidence="1">
    <location>
        <begin position="622"/>
        <end position="784"/>
    </location>
</feature>
<evidence type="ECO:0000313" key="2">
    <source>
        <dbReference type="EMBL" id="KAK8863701.1"/>
    </source>
</evidence>
<sequence length="1244" mass="139866">MLKLFKDASMNDKIKSNSSLLLAYQQDSSTIPSDFTITCLLSTKPKGIYELSFHFDELIACGTSQGPILLIGFNKCEKKLQRVSLLCGHSYKITDFVESLQGDNFLSISADCTICSWSLRDGSCLLHASLSLSLNDYKLTTCPSGLSLVWIWAVGSNLYLFDLENEKIICSLSIGGINNFSILSPHTSYCALSTCAVCSTISKLITYSINDDQTLNFLNEIPTPDFLIQSIKVCQRGLIQYSPKKGCYSIIRPHDSSIILSGSFEMEDDDFISDVDWKFISFFCIATFKARFLIVSMKKTVVPNSNIPKISIVSTKIIKNDSFINHFTFCVIENHEIVFTPNSKNIVLLSEKSHYILKPKRSERQFNIVESDYSNPYVVYSDGKSTISFYNAGSQTSDSKRYTFDGKITAIYSRNSNLSNALQIINGYSDGHVTFWNVGSDTDKAITAYALTSPIIALVELPFKLSGRQLLLAISNTECCLFKATDVYIMFNLNSTFSILGIYYIKTDYLVFALSNGSFAVFSINSPEPLVILSQLPPNSVLLYSHFFSFYIDSVSSMVCLRLANRSLWYQFLDISKIHRFDLNDESNNQVLNSLNIIDQHFSDGSNKKALKNKITKPKIYNKPSSLNKLNKSANLNKERDISNSSSIYVSTQSKKPSDSNKPNNANKERSGTKPNIFRRSNITSKNIKSNTSNNLNKPSNSNKNDNTNNQIRPNKTNNATKPNDANKPKNSNKASDLNEDSKINKNADLTTDSNLQKDSTNNESIDNTSANTNVLETTNNDKNNDKNKLFSSLAIIGKDFKPTFFYPRFPVNLENILNASPIIAAKHFLIKRLVAKMKSEDDTSYSQDSKRFVDFVPILIKLMYETPQDSEIQQICAETCASLNFLVTFIKAQTFISPLLVNYRYKDLNNYADYDLLMMGLFTARFQNVIPAEILPNLLIFLMKQLKKSKNKPSIVSAMATFILIDGIHVWLKIFNDKSIDLSDSMSDSSSGNFNINSPSIISKKKSSKKKNQSDKLYFSIIRSVIINKNKFRFLYDRFLSYVYSEDISSLLQILPKFIKKCISSSPLPMPPSSHNLAIPTAHQKNYLAEAALDLYSEIELNYEKIMSGWLSVAISSVGWKYPQLAKKAYTLMIRHAKLLPYIDIGSKTIIIGTSSGEIFIYVDSKQKANVKMFSDKVDLVSIGPNEECGLAISEYDNCGKIFKIKQTPTIIHDMEIFHPPPGTKYSITWLKNDNASISFVPI</sequence>
<feature type="compositionally biased region" description="Polar residues" evidence="1">
    <location>
        <begin position="711"/>
        <end position="736"/>
    </location>
</feature>
<dbReference type="EMBL" id="JAPFFF010000017">
    <property type="protein sequence ID" value="KAK8863701.1"/>
    <property type="molecule type" value="Genomic_DNA"/>
</dbReference>
<reference evidence="2 3" key="1">
    <citation type="submission" date="2024-04" db="EMBL/GenBank/DDBJ databases">
        <title>Tritrichomonas musculus Genome.</title>
        <authorList>
            <person name="Alves-Ferreira E."/>
            <person name="Grigg M."/>
            <person name="Lorenzi H."/>
            <person name="Galac M."/>
        </authorList>
    </citation>
    <scope>NUCLEOTIDE SEQUENCE [LARGE SCALE GENOMIC DNA]</scope>
    <source>
        <strain evidence="2 3">EAF2021</strain>
    </source>
</reference>
<dbReference type="Gene3D" id="2.130.10.10">
    <property type="entry name" value="YVTN repeat-like/Quinoprotein amine dehydrogenase"/>
    <property type="match status" value="1"/>
</dbReference>
<feature type="compositionally biased region" description="Polar residues" evidence="1">
    <location>
        <begin position="643"/>
        <end position="666"/>
    </location>
</feature>
<proteinExistence type="predicted"/>
<protein>
    <submittedName>
        <fullName evidence="2">Uncharacterized protein</fullName>
    </submittedName>
</protein>
<keyword evidence="3" id="KW-1185">Reference proteome</keyword>
<feature type="compositionally biased region" description="Low complexity" evidence="1">
    <location>
        <begin position="622"/>
        <end position="636"/>
    </location>
</feature>